<name>G8YDZ3_PICSO</name>
<evidence type="ECO:0000313" key="1">
    <source>
        <dbReference type="EMBL" id="CCE81392.1"/>
    </source>
</evidence>
<dbReference type="InParanoid" id="G8YDZ3"/>
<dbReference type="Proteomes" id="UP000005222">
    <property type="component" value="Chromosome I"/>
</dbReference>
<gene>
    <name evidence="1" type="primary">Piso0_001292</name>
    <name evidence="1" type="ORF">GNLVRS01_PISO0I01724g</name>
</gene>
<keyword evidence="2" id="KW-1185">Reference proteome</keyword>
<sequence length="56" mass="6597">MKQYMGRGDEGNGIYRIIDDHSGGSIPWYYSSKQRYFREILVMPMPQITLFLHKNG</sequence>
<proteinExistence type="predicted"/>
<protein>
    <submittedName>
        <fullName evidence="1">Piso0_001292 protein</fullName>
    </submittedName>
</protein>
<accession>G8YDZ3</accession>
<dbReference type="HOGENOM" id="CLU_3014963_0_0_1"/>
<evidence type="ECO:0000313" key="2">
    <source>
        <dbReference type="Proteomes" id="UP000005222"/>
    </source>
</evidence>
<organism evidence="1 2">
    <name type="scientific">Pichia sorbitophila (strain ATCC MYA-4447 / BCRC 22081 / CBS 7064 / NBRC 10061 / NRRL Y-12695)</name>
    <name type="common">Hybrid yeast</name>
    <dbReference type="NCBI Taxonomy" id="559304"/>
    <lineage>
        <taxon>Eukaryota</taxon>
        <taxon>Fungi</taxon>
        <taxon>Dikarya</taxon>
        <taxon>Ascomycota</taxon>
        <taxon>Saccharomycotina</taxon>
        <taxon>Pichiomycetes</taxon>
        <taxon>Debaryomycetaceae</taxon>
        <taxon>Millerozyma</taxon>
    </lineage>
</organism>
<reference evidence="1 2" key="1">
    <citation type="journal article" date="2012" name="G3 (Bethesda)">
        <title>Pichia sorbitophila, an interspecies yeast hybrid reveals early steps of genome resolution following polyploidization.</title>
        <authorList>
            <person name="Leh Louis V."/>
            <person name="Despons L."/>
            <person name="Friedrich A."/>
            <person name="Martin T."/>
            <person name="Durrens P."/>
            <person name="Casaregola S."/>
            <person name="Neuveglise C."/>
            <person name="Fairhead C."/>
            <person name="Marck C."/>
            <person name="Cruz J.A."/>
            <person name="Straub M.L."/>
            <person name="Kugler V."/>
            <person name="Sacerdot C."/>
            <person name="Uzunov Z."/>
            <person name="Thierry A."/>
            <person name="Weiss S."/>
            <person name="Bleykasten C."/>
            <person name="De Montigny J."/>
            <person name="Jacques N."/>
            <person name="Jung P."/>
            <person name="Lemaire M."/>
            <person name="Mallet S."/>
            <person name="Morel G."/>
            <person name="Richard G.F."/>
            <person name="Sarkar A."/>
            <person name="Savel G."/>
            <person name="Schacherer J."/>
            <person name="Seret M.L."/>
            <person name="Talla E."/>
            <person name="Samson G."/>
            <person name="Jubin C."/>
            <person name="Poulain J."/>
            <person name="Vacherie B."/>
            <person name="Barbe V."/>
            <person name="Pelletier E."/>
            <person name="Sherman D.J."/>
            <person name="Westhof E."/>
            <person name="Weissenbach J."/>
            <person name="Baret P.V."/>
            <person name="Wincker P."/>
            <person name="Gaillardin C."/>
            <person name="Dujon B."/>
            <person name="Souciet J.L."/>
        </authorList>
    </citation>
    <scope>NUCLEOTIDE SEQUENCE [LARGE SCALE GENOMIC DNA]</scope>
    <source>
        <strain evidence="2">ATCC MYA-4447 / BCRC 22081 / CBS 7064 / NBRC 10061 / NRRL Y-12695</strain>
    </source>
</reference>
<dbReference type="EMBL" id="FO082051">
    <property type="protein sequence ID" value="CCE81392.1"/>
    <property type="molecule type" value="Genomic_DNA"/>
</dbReference>
<dbReference type="AlphaFoldDB" id="G8YDZ3"/>